<evidence type="ECO:0000256" key="5">
    <source>
        <dbReference type="ARBA" id="ARBA00022741"/>
    </source>
</evidence>
<keyword evidence="3 10" id="KW-0963">Cytoplasm</keyword>
<dbReference type="PANTHER" id="PTHR37940">
    <property type="entry name" value="LYSINE--TRNA LIGASE"/>
    <property type="match status" value="1"/>
</dbReference>
<protein>
    <recommendedName>
        <fullName evidence="10">Lysine--tRNA ligase</fullName>
        <ecNumber evidence="10">6.1.1.6</ecNumber>
    </recommendedName>
    <alternativeName>
        <fullName evidence="10">Lysyl-tRNA synthetase</fullName>
        <shortName evidence="10">LysRS</shortName>
    </alternativeName>
</protein>
<evidence type="ECO:0000256" key="4">
    <source>
        <dbReference type="ARBA" id="ARBA00022598"/>
    </source>
</evidence>
<keyword evidence="4 10" id="KW-0436">Ligase</keyword>
<dbReference type="EMBL" id="MFLM01000010">
    <property type="protein sequence ID" value="OGG68302.1"/>
    <property type="molecule type" value="Genomic_DNA"/>
</dbReference>
<dbReference type="GO" id="GO:0004824">
    <property type="term" value="F:lysine-tRNA ligase activity"/>
    <property type="evidence" value="ECO:0007669"/>
    <property type="project" value="UniProtKB-UniRule"/>
</dbReference>
<comment type="caution">
    <text evidence="10">Lacks conserved residue(s) required for the propagation of feature annotation.</text>
</comment>
<dbReference type="Gene3D" id="1.10.10.350">
    <property type="match status" value="1"/>
</dbReference>
<dbReference type="GO" id="GO:0000049">
    <property type="term" value="F:tRNA binding"/>
    <property type="evidence" value="ECO:0007669"/>
    <property type="project" value="InterPro"/>
</dbReference>
<dbReference type="GO" id="GO:0005737">
    <property type="term" value="C:cytoplasm"/>
    <property type="evidence" value="ECO:0007669"/>
    <property type="project" value="UniProtKB-SubCell"/>
</dbReference>
<keyword evidence="7 10" id="KW-0648">Protein biosynthesis</keyword>
<evidence type="ECO:0000256" key="9">
    <source>
        <dbReference type="ARBA" id="ARBA00048573"/>
    </source>
</evidence>
<feature type="short sequence motif" description="'KMSKS' region" evidence="10">
    <location>
        <begin position="284"/>
        <end position="288"/>
    </location>
</feature>
<dbReference type="GO" id="GO:0005524">
    <property type="term" value="F:ATP binding"/>
    <property type="evidence" value="ECO:0007669"/>
    <property type="project" value="UniProtKB-UniRule"/>
</dbReference>
<evidence type="ECO:0000256" key="2">
    <source>
        <dbReference type="ARBA" id="ARBA00005594"/>
    </source>
</evidence>
<dbReference type="Proteomes" id="UP000177107">
    <property type="component" value="Unassembled WGS sequence"/>
</dbReference>
<dbReference type="Gene3D" id="3.40.50.620">
    <property type="entry name" value="HUPs"/>
    <property type="match status" value="2"/>
</dbReference>
<evidence type="ECO:0000256" key="7">
    <source>
        <dbReference type="ARBA" id="ARBA00022917"/>
    </source>
</evidence>
<comment type="caution">
    <text evidence="11">The sequence shown here is derived from an EMBL/GenBank/DDBJ whole genome shotgun (WGS) entry which is preliminary data.</text>
</comment>
<keyword evidence="5 10" id="KW-0547">Nucleotide-binding</keyword>
<dbReference type="InterPro" id="IPR020751">
    <property type="entry name" value="aa-tRNA-synth_I_codon-bd_sub2"/>
</dbReference>
<dbReference type="EC" id="6.1.1.6" evidence="10"/>
<evidence type="ECO:0000313" key="11">
    <source>
        <dbReference type="EMBL" id="OGG68302.1"/>
    </source>
</evidence>
<dbReference type="PANTHER" id="PTHR37940:SF1">
    <property type="entry name" value="LYSINE--TRNA LIGASE"/>
    <property type="match status" value="1"/>
</dbReference>
<dbReference type="Pfam" id="PF01921">
    <property type="entry name" value="tRNA-synt_1f"/>
    <property type="match status" value="1"/>
</dbReference>
<dbReference type="HAMAP" id="MF_00177">
    <property type="entry name" value="Lys_tRNA_synth_class1"/>
    <property type="match status" value="1"/>
</dbReference>
<dbReference type="Gene3D" id="1.10.10.770">
    <property type="match status" value="1"/>
</dbReference>
<keyword evidence="6 10" id="KW-0067">ATP-binding</keyword>
<evidence type="ECO:0000256" key="6">
    <source>
        <dbReference type="ARBA" id="ARBA00022840"/>
    </source>
</evidence>
<dbReference type="AlphaFoldDB" id="A0A1F6E503"/>
<dbReference type="InterPro" id="IPR014729">
    <property type="entry name" value="Rossmann-like_a/b/a_fold"/>
</dbReference>
<evidence type="ECO:0000313" key="12">
    <source>
        <dbReference type="Proteomes" id="UP000177107"/>
    </source>
</evidence>
<evidence type="ECO:0000256" key="3">
    <source>
        <dbReference type="ARBA" id="ARBA00022490"/>
    </source>
</evidence>
<proteinExistence type="inferred from homology"/>
<dbReference type="GO" id="GO:0006430">
    <property type="term" value="P:lysyl-tRNA aminoacylation"/>
    <property type="evidence" value="ECO:0007669"/>
    <property type="project" value="UniProtKB-UniRule"/>
</dbReference>
<evidence type="ECO:0000256" key="8">
    <source>
        <dbReference type="ARBA" id="ARBA00023146"/>
    </source>
</evidence>
<evidence type="ECO:0000256" key="10">
    <source>
        <dbReference type="HAMAP-Rule" id="MF_00177"/>
    </source>
</evidence>
<dbReference type="STRING" id="1798499.A3C95_02410"/>
<dbReference type="NCBIfam" id="TIGR00467">
    <property type="entry name" value="lysS_arch"/>
    <property type="match status" value="1"/>
</dbReference>
<comment type="subcellular location">
    <subcellularLocation>
        <location evidence="1 10">Cytoplasm</location>
    </subcellularLocation>
</comment>
<dbReference type="InterPro" id="IPR002904">
    <property type="entry name" value="Lys-tRNA-ligase"/>
</dbReference>
<dbReference type="InterPro" id="IPR008925">
    <property type="entry name" value="aa_tRNA-synth_I_cd-bd_sf"/>
</dbReference>
<accession>A0A1F6E503</accession>
<organism evidence="11 12">
    <name type="scientific">Candidatus Kaiserbacteria bacterium RIFCSPHIGHO2_02_FULL_56_30</name>
    <dbReference type="NCBI Taxonomy" id="1798499"/>
    <lineage>
        <taxon>Bacteria</taxon>
        <taxon>Candidatus Kaiseribacteriota</taxon>
    </lineage>
</organism>
<name>A0A1F6E503_9BACT</name>
<evidence type="ECO:0000256" key="1">
    <source>
        <dbReference type="ARBA" id="ARBA00004496"/>
    </source>
</evidence>
<keyword evidence="8 10" id="KW-0030">Aminoacyl-tRNA synthetase</keyword>
<comment type="catalytic activity">
    <reaction evidence="9 10">
        <text>tRNA(Lys) + L-lysine + ATP = L-lysyl-tRNA(Lys) + AMP + diphosphate</text>
        <dbReference type="Rhea" id="RHEA:20792"/>
        <dbReference type="Rhea" id="RHEA-COMP:9696"/>
        <dbReference type="Rhea" id="RHEA-COMP:9697"/>
        <dbReference type="ChEBI" id="CHEBI:30616"/>
        <dbReference type="ChEBI" id="CHEBI:32551"/>
        <dbReference type="ChEBI" id="CHEBI:33019"/>
        <dbReference type="ChEBI" id="CHEBI:78442"/>
        <dbReference type="ChEBI" id="CHEBI:78529"/>
        <dbReference type="ChEBI" id="CHEBI:456215"/>
        <dbReference type="EC" id="6.1.1.6"/>
    </reaction>
</comment>
<dbReference type="SUPFAM" id="SSF48163">
    <property type="entry name" value="An anticodon-binding domain of class I aminoacyl-tRNA synthetases"/>
    <property type="match status" value="1"/>
</dbReference>
<reference evidence="11 12" key="1">
    <citation type="journal article" date="2016" name="Nat. Commun.">
        <title>Thousands of microbial genomes shed light on interconnected biogeochemical processes in an aquifer system.</title>
        <authorList>
            <person name="Anantharaman K."/>
            <person name="Brown C.T."/>
            <person name="Hug L.A."/>
            <person name="Sharon I."/>
            <person name="Castelle C.J."/>
            <person name="Probst A.J."/>
            <person name="Thomas B.C."/>
            <person name="Singh A."/>
            <person name="Wilkins M.J."/>
            <person name="Karaoz U."/>
            <person name="Brodie E.L."/>
            <person name="Williams K.H."/>
            <person name="Hubbard S.S."/>
            <person name="Banfield J.F."/>
        </authorList>
    </citation>
    <scope>NUCLEOTIDE SEQUENCE [LARGE SCALE GENOMIC DNA]</scope>
</reference>
<comment type="similarity">
    <text evidence="2 10">Belongs to the class-I aminoacyl-tRNA synthetase family.</text>
</comment>
<gene>
    <name evidence="10" type="primary">lysS</name>
    <name evidence="11" type="ORF">A3C95_02410</name>
</gene>
<dbReference type="SUPFAM" id="SSF52374">
    <property type="entry name" value="Nucleotidylyl transferase"/>
    <property type="match status" value="1"/>
</dbReference>
<sequence length="522" mass="58604">MFWADRIADEIRDTRKPKDGKRFVIRDEKTMSGRVHIGSMRGVAIHGLIGESLAEMGVANIYKYELNDFDPFDTVPSYLDQAKFKEHLGKPLFTVPSPEPGFANYAEFFGAEFVSVHKKAGFIPEYYRATELYKSGKMDQYIKRALEKASDIRRILKEVSGSEKDASWLPVSVVCEKCGKIMTTSVSDFDGETVAYACDKNPDDIASCGHRGRVDPFKGGSKLFWKVDWAAKWGAGGVDIEGGGKDHSTKGGARDVANHIAREVFAIEPPHDIPYEFFLVGGAKMSSSKGRGSSAKDMAELFPPQILRLILIGKDIKEQINVDPSGDSVPKMYDWYDDLTERIGEGKSDNYARLYALCQLPDERAELAAPWQMRFREVAFIVQMPHLDLKTEAQKAKGVDLNDDEVRALLLRAGYAKLWLAAYAPEEFKYVLQEKLPAVVLSELQKKALREIHLYIGASERTGEEIHARLHELKGEIPITPSELFKAIYRIFLNRDSGPKAGWLLSALSRDLVLKRLQEVSQ</sequence>